<sequence length="189" mass="22073">MCFWQFIYLRFSNPNILVLSQEPLHKPVISSHKLIPMTDFVLEYYSHEGYADLQTLKLMNNYANFLKKPLTLAMFVPVDNKGNILKEPKNYSSWKSLEHNKKESKAESPVFEEYKLYRKAEQKCLFEGFTIAYNGYSVVRITAIYNPSIELSFNKNDKIFQTFKDVESLTTFDAIFLNSNALKKLGLRP</sequence>
<accession>A0ABY1P490</accession>
<evidence type="ECO:0000313" key="2">
    <source>
        <dbReference type="Proteomes" id="UP001157960"/>
    </source>
</evidence>
<reference evidence="1 2" key="1">
    <citation type="submission" date="2017-05" db="EMBL/GenBank/DDBJ databases">
        <authorList>
            <person name="Varghese N."/>
            <person name="Submissions S."/>
        </authorList>
    </citation>
    <scope>NUCLEOTIDE SEQUENCE [LARGE SCALE GENOMIC DNA]</scope>
    <source>
        <strain evidence="1 2">DSM 28214</strain>
    </source>
</reference>
<organism evidence="1 2">
    <name type="scientific">Chryseobacterium profundimaris</name>
    <dbReference type="NCBI Taxonomy" id="1387275"/>
    <lineage>
        <taxon>Bacteria</taxon>
        <taxon>Pseudomonadati</taxon>
        <taxon>Bacteroidota</taxon>
        <taxon>Flavobacteriia</taxon>
        <taxon>Flavobacteriales</taxon>
        <taxon>Weeksellaceae</taxon>
        <taxon>Chryseobacterium group</taxon>
        <taxon>Chryseobacterium</taxon>
    </lineage>
</organism>
<name>A0ABY1P490_9FLAO</name>
<comment type="caution">
    <text evidence="1">The sequence shown here is derived from an EMBL/GenBank/DDBJ whole genome shotgun (WGS) entry which is preliminary data.</text>
</comment>
<dbReference type="EMBL" id="FXTZ01000008">
    <property type="protein sequence ID" value="SMP25372.1"/>
    <property type="molecule type" value="Genomic_DNA"/>
</dbReference>
<proteinExistence type="predicted"/>
<evidence type="ECO:0000313" key="1">
    <source>
        <dbReference type="EMBL" id="SMP25372.1"/>
    </source>
</evidence>
<protein>
    <submittedName>
        <fullName evidence="1">Uncharacterized protein</fullName>
    </submittedName>
</protein>
<dbReference type="Proteomes" id="UP001157960">
    <property type="component" value="Unassembled WGS sequence"/>
</dbReference>
<keyword evidence="2" id="KW-1185">Reference proteome</keyword>
<gene>
    <name evidence="1" type="ORF">SAMN06264346_108157</name>
</gene>